<accession>A0A151ACX4</accession>
<evidence type="ECO:0000313" key="1">
    <source>
        <dbReference type="EMBL" id="KYH25217.1"/>
    </source>
</evidence>
<organism evidence="1 2">
    <name type="scientific">Halalkalicoccus paucihalophilus</name>
    <dbReference type="NCBI Taxonomy" id="1008153"/>
    <lineage>
        <taxon>Archaea</taxon>
        <taxon>Methanobacteriati</taxon>
        <taxon>Methanobacteriota</taxon>
        <taxon>Stenosarchaea group</taxon>
        <taxon>Halobacteria</taxon>
        <taxon>Halobacteriales</taxon>
        <taxon>Halococcaceae</taxon>
        <taxon>Halalkalicoccus</taxon>
    </lineage>
</organism>
<reference evidence="1 2" key="1">
    <citation type="submission" date="2016-02" db="EMBL/GenBank/DDBJ databases">
        <title>Genome sequence of Halalkalicoccus paucihalophilus DSM 24557.</title>
        <authorList>
            <person name="Poehlein A."/>
            <person name="Daniel R."/>
        </authorList>
    </citation>
    <scope>NUCLEOTIDE SEQUENCE [LARGE SCALE GENOMIC DNA]</scope>
    <source>
        <strain evidence="1 2">DSM 24557</strain>
    </source>
</reference>
<evidence type="ECO:0000313" key="2">
    <source>
        <dbReference type="Proteomes" id="UP000075321"/>
    </source>
</evidence>
<keyword evidence="2" id="KW-1185">Reference proteome</keyword>
<gene>
    <name evidence="1" type="ORF">HAPAU_28010</name>
</gene>
<dbReference type="AlphaFoldDB" id="A0A151ACX4"/>
<sequence>MDRRAMNRFVRTTLRKAGRHYEKARHDYEGARNSVLENERAHIVCRRYAEKRAVELDSDGRPECYEAGHPDCEGCVEDLHNETIETW</sequence>
<proteinExistence type="predicted"/>
<dbReference type="PATRIC" id="fig|1008153.3.peg.2864"/>
<protein>
    <submittedName>
        <fullName evidence="1">Uncharacterized protein</fullName>
    </submittedName>
</protein>
<dbReference type="Pfam" id="PF23367">
    <property type="entry name" value="DUF7091"/>
    <property type="match status" value="1"/>
</dbReference>
<comment type="caution">
    <text evidence="1">The sequence shown here is derived from an EMBL/GenBank/DDBJ whole genome shotgun (WGS) entry which is preliminary data.</text>
</comment>
<name>A0A151ACX4_9EURY</name>
<dbReference type="InterPro" id="IPR055517">
    <property type="entry name" value="DUF7091"/>
</dbReference>
<dbReference type="Proteomes" id="UP000075321">
    <property type="component" value="Unassembled WGS sequence"/>
</dbReference>
<dbReference type="EMBL" id="LTAZ01000007">
    <property type="protein sequence ID" value="KYH25217.1"/>
    <property type="molecule type" value="Genomic_DNA"/>
</dbReference>